<evidence type="ECO:0000259" key="2">
    <source>
        <dbReference type="Pfam" id="PF00144"/>
    </source>
</evidence>
<dbReference type="SUPFAM" id="SSF56601">
    <property type="entry name" value="beta-lactamase/transpeptidase-like"/>
    <property type="match status" value="1"/>
</dbReference>
<keyword evidence="4" id="KW-1185">Reference proteome</keyword>
<feature type="chain" id="PRO_5012545821" evidence="1">
    <location>
        <begin position="24"/>
        <end position="389"/>
    </location>
</feature>
<dbReference type="InterPro" id="IPR050789">
    <property type="entry name" value="Diverse_Enzym_Activities"/>
</dbReference>
<dbReference type="Gene3D" id="3.40.710.10">
    <property type="entry name" value="DD-peptidase/beta-lactamase superfamily"/>
    <property type="match status" value="1"/>
</dbReference>
<reference evidence="4" key="1">
    <citation type="submission" date="2016-11" db="EMBL/GenBank/DDBJ databases">
        <authorList>
            <person name="Varghese N."/>
            <person name="Submissions S."/>
        </authorList>
    </citation>
    <scope>NUCLEOTIDE SEQUENCE [LARGE SCALE GENOMIC DNA]</scope>
    <source>
        <strain evidence="4">DSM 22363</strain>
    </source>
</reference>
<accession>A0A1N6CRR3</accession>
<dbReference type="Proteomes" id="UP000185192">
    <property type="component" value="Unassembled WGS sequence"/>
</dbReference>
<evidence type="ECO:0000256" key="1">
    <source>
        <dbReference type="SAM" id="SignalP"/>
    </source>
</evidence>
<evidence type="ECO:0000313" key="4">
    <source>
        <dbReference type="Proteomes" id="UP000185192"/>
    </source>
</evidence>
<dbReference type="AlphaFoldDB" id="A0A1N6CRR3"/>
<feature type="domain" description="Beta-lactamase-related" evidence="2">
    <location>
        <begin position="38"/>
        <end position="354"/>
    </location>
</feature>
<organism evidence="3 4">
    <name type="scientific">Parasphingorhabdus marina DSM 22363</name>
    <dbReference type="NCBI Taxonomy" id="1123272"/>
    <lineage>
        <taxon>Bacteria</taxon>
        <taxon>Pseudomonadati</taxon>
        <taxon>Pseudomonadota</taxon>
        <taxon>Alphaproteobacteria</taxon>
        <taxon>Sphingomonadales</taxon>
        <taxon>Sphingomonadaceae</taxon>
        <taxon>Parasphingorhabdus</taxon>
    </lineage>
</organism>
<dbReference type="PANTHER" id="PTHR43283">
    <property type="entry name" value="BETA-LACTAMASE-RELATED"/>
    <property type="match status" value="1"/>
</dbReference>
<name>A0A1N6CRR3_9SPHN</name>
<dbReference type="EMBL" id="FSQW01000001">
    <property type="protein sequence ID" value="SIN61084.1"/>
    <property type="molecule type" value="Genomic_DNA"/>
</dbReference>
<evidence type="ECO:0000313" key="3">
    <source>
        <dbReference type="EMBL" id="SIN61084.1"/>
    </source>
</evidence>
<proteinExistence type="predicted"/>
<feature type="signal peptide" evidence="1">
    <location>
        <begin position="1"/>
        <end position="23"/>
    </location>
</feature>
<protein>
    <submittedName>
        <fullName evidence="3">CubicO group peptidase, beta-lactamase class C family</fullName>
    </submittedName>
</protein>
<gene>
    <name evidence="3" type="ORF">SAMN02745824_0807</name>
</gene>
<dbReference type="InterPro" id="IPR012338">
    <property type="entry name" value="Beta-lactam/transpept-like"/>
</dbReference>
<dbReference type="RefSeq" id="WP_239447384.1">
    <property type="nucleotide sequence ID" value="NZ_FSQW01000001.1"/>
</dbReference>
<keyword evidence="1" id="KW-0732">Signal</keyword>
<sequence>MLKTAAALILSGSLSLAAPTALAKDNSEPAPVNVVGLQATMDKVADKANVGGIGMAIIRDGDLVHTLYAGEAEPGVPVSQKHWFNTASVAKTLIAETVLRLVARDAMGLDDPVAEHYRHPDLADDPRYALLTPRIILSHQTTLKNWPNNYEDGQLAFQGEPGDGQISYSGAGVEILMRYLEQRFGKTYPELVDAELLAPLGIKGVRVGRSADVEVAVTRGINKDGEWQDAFRRSQGGSIIERSDYSAADNMYATVPGYAALLSAIIANRNLPERLATERRHMLSSGSKRDMGYDCPPNIGFCPDRFGYGLGWAVFEHEGQVILNHGGNDFAEHAQVWFDTESGNGMVLFMTGGNAFRHGLEIIAAVDPDLPLVRYYSALIALMESSGGN</sequence>
<dbReference type="STRING" id="1123272.SAMN02745824_0807"/>
<dbReference type="Pfam" id="PF00144">
    <property type="entry name" value="Beta-lactamase"/>
    <property type="match status" value="1"/>
</dbReference>
<dbReference type="InterPro" id="IPR001466">
    <property type="entry name" value="Beta-lactam-related"/>
</dbReference>
<dbReference type="PANTHER" id="PTHR43283:SF18">
    <property type="match status" value="1"/>
</dbReference>